<keyword evidence="3" id="KW-1015">Disulfide bond</keyword>
<evidence type="ECO:0000256" key="2">
    <source>
        <dbReference type="ARBA" id="ARBA00022737"/>
    </source>
</evidence>
<dbReference type="InterPro" id="IPR003961">
    <property type="entry name" value="FN3_dom"/>
</dbReference>
<sequence>MSLWPPEAVFPPRIAEDPSDLIVSKGEPATLNCKAEGRPIPSIEWYKDGERVETDKDDPRSHRMLLPSGSLFFLRIVHGRRSKPDEGIYTCVARNYLGEAISRNASLEVAVLRDDFRQAPSDVVVAAGEPAVLECVPPRGHPEPTVSWKRNNVRVSTKDERVTMRGGKLMISHTRKSDAGMYVCVGSNMVGERDSDPAELVVYERPVLVRRPVNQVVMEEETVDFLCEVHGDPAPTVRWRREEGELPRGRFEIRNGNNLRLFRVKEQDEGTYTCTSENSVGKTEASAMLQVHVPPQIATKPRDQIATQGRSITFQCGTTGNPPPAIFWQKEGSQMLLFPGQPPSQSGRYSVSMSGELTITDVHPEDSGFYICQAISVAGSVLTKALLEVEGGPSGRIPPIIRQGPANQTVSRGATAQLYCRVNGGTSVEISWEKDGERLQGNTPRLTLMENGTLQIADDTDSGMYTCVVSSTTGESSWSGMLTVRDGGSSVSRASEFIQLPGPPQKPVITEVTKNTVTLTWQSNPHEGGAAVTSYIIEAFSQSVGSTWQTVADHVKQERHTVVGLFPNTVYLFIVRAVNSYGLSDPSPISEPVRTQDGSPTEQGVDHRQVQRELGEVSVYLQKPMVLSPTSAKISWSVARQSRYVQGYRIFYRMIGSSWLVQDVEATSDYSTILADLHSGTEYEVKIRPYFNELQGHDSLMVLLRTSEEVLCAPPQAVSVVQLTNSTSISVSWEPPPHNIQSGIIREYKVWCLGSGVEQENQINRTVDGAVLSILLTGLLPEVRYTVMVAAVTSLGVGAQSPPVSLLLSESTSTTVTKGDDLSIAEQITSVIRQPAFIAGLGVAAWLVLMGFSGWLYCRHRRRKKQLGHYTTSFAYTPAVGFAHSEGSGIINGGPGLLGSNMGNYPWLADSWPTPNLTHNSKDSVNCCSGKLDSERYYNTVGIINYPNQSEKHSTASNDSPIYSTINTTAEDDLLAYYDTYSSTSYNQGPDPYSSNPILSNSGFGGLEQDLDHWTIKSGHSGSEYAKLQYSKKSNGENFVEVEKMKKCIFGQLNWKCGRLSGSLYTENTCSEEDDDWCPPLPARTYLMDTSREELPSLPSKPDELSYTATLTSPHQQDASKPNDSPRLQHFDLLARHHLVSQSNPDLFTNMKAQDGSEVYRTSHLCAKITVCTTMFSFIYNKQTVVSSHLTLGKKAIKRLFPKMSNYFFKVKILCLFVFLIINYQSCAELPPPPAPLRTDDSLQLLADVLSRSRAHKEGSDSPTLQKRGEHFSPERRGSTKWLSQGKHIMQHPGASFRKKIKEQHLSLHRMPPSFNSWTSTDMY</sequence>
<feature type="domain" description="Ig-like" evidence="7">
    <location>
        <begin position="295"/>
        <end position="388"/>
    </location>
</feature>
<feature type="domain" description="Ig-like" evidence="7">
    <location>
        <begin position="399"/>
        <end position="483"/>
    </location>
</feature>
<feature type="domain" description="Ig-like" evidence="7">
    <location>
        <begin position="206"/>
        <end position="290"/>
    </location>
</feature>
<keyword evidence="6" id="KW-0812">Transmembrane</keyword>
<dbReference type="InterPro" id="IPR051170">
    <property type="entry name" value="Neural/epithelial_adhesion"/>
</dbReference>
<dbReference type="Proteomes" id="UP000261580">
    <property type="component" value="Unassembled WGS sequence"/>
</dbReference>
<feature type="domain" description="Fibronectin type-III" evidence="8">
    <location>
        <begin position="503"/>
        <end position="598"/>
    </location>
</feature>
<dbReference type="SUPFAM" id="SSF48726">
    <property type="entry name" value="Immunoglobulin"/>
    <property type="match status" value="5"/>
</dbReference>
<dbReference type="SMART" id="SM00060">
    <property type="entry name" value="FN3"/>
    <property type="match status" value="3"/>
</dbReference>
<evidence type="ECO:0000256" key="4">
    <source>
        <dbReference type="ARBA" id="ARBA00023319"/>
    </source>
</evidence>
<keyword evidence="6" id="KW-0472">Membrane</keyword>
<dbReference type="InterPro" id="IPR013098">
    <property type="entry name" value="Ig_I-set"/>
</dbReference>
<dbReference type="Ensembl" id="ENSNBRT00000030012.1">
    <property type="protein sequence ID" value="ENSNBRP00000029255.1"/>
    <property type="gene ID" value="ENSNBRG00000022100.1"/>
</dbReference>
<dbReference type="GO" id="GO:0030154">
    <property type="term" value="P:cell differentiation"/>
    <property type="evidence" value="ECO:0007669"/>
    <property type="project" value="UniProtKB-KW"/>
</dbReference>
<protein>
    <submittedName>
        <fullName evidence="9">Roundabout homolog 2-like</fullName>
    </submittedName>
</protein>
<dbReference type="GO" id="GO:0016020">
    <property type="term" value="C:membrane"/>
    <property type="evidence" value="ECO:0007669"/>
    <property type="project" value="UniProtKB-SubCell"/>
</dbReference>
<dbReference type="GeneTree" id="ENSGT00940000155457"/>
<dbReference type="InterPro" id="IPR036116">
    <property type="entry name" value="FN3_sf"/>
</dbReference>
<dbReference type="Bgee" id="ENSNBRG00000022100">
    <property type="expression patterns" value="Expressed in camera-type eye and 1 other cell type or tissue"/>
</dbReference>
<keyword evidence="10" id="KW-1185">Reference proteome</keyword>
<feature type="compositionally biased region" description="Basic and acidic residues" evidence="5">
    <location>
        <begin position="1267"/>
        <end position="1278"/>
    </location>
</feature>
<dbReference type="GO" id="GO:0051239">
    <property type="term" value="P:regulation of multicellular organismal process"/>
    <property type="evidence" value="ECO:0007669"/>
    <property type="project" value="UniProtKB-ARBA"/>
</dbReference>
<feature type="transmembrane region" description="Helical" evidence="6">
    <location>
        <begin position="1207"/>
        <end position="1224"/>
    </location>
</feature>
<reference evidence="9" key="2">
    <citation type="submission" date="2025-09" db="UniProtKB">
        <authorList>
            <consortium name="Ensembl"/>
        </authorList>
    </citation>
    <scope>IDENTIFICATION</scope>
</reference>
<evidence type="ECO:0000256" key="5">
    <source>
        <dbReference type="SAM" id="MobiDB-lite"/>
    </source>
</evidence>
<dbReference type="PANTHER" id="PTHR12231:SF236">
    <property type="entry name" value="ROUNDABOUT HOMOLOG 3"/>
    <property type="match status" value="1"/>
</dbReference>
<dbReference type="PANTHER" id="PTHR12231">
    <property type="entry name" value="CTX-RELATED TYPE I TRANSMEMBRANE PROTEIN"/>
    <property type="match status" value="1"/>
</dbReference>
<evidence type="ECO:0000313" key="9">
    <source>
        <dbReference type="Ensembl" id="ENSNBRP00000029255.1"/>
    </source>
</evidence>
<dbReference type="InterPro" id="IPR007110">
    <property type="entry name" value="Ig-like_dom"/>
</dbReference>
<dbReference type="InterPro" id="IPR003599">
    <property type="entry name" value="Ig_sub"/>
</dbReference>
<feature type="domain" description="Fibronectin type-III" evidence="8">
    <location>
        <begin position="617"/>
        <end position="709"/>
    </location>
</feature>
<dbReference type="SMART" id="SM00409">
    <property type="entry name" value="IG"/>
    <property type="match status" value="5"/>
</dbReference>
<proteinExistence type="predicted"/>
<feature type="domain" description="Ig-like" evidence="7">
    <location>
        <begin position="114"/>
        <end position="201"/>
    </location>
</feature>
<organism evidence="9 10">
    <name type="scientific">Neolamprologus brichardi</name>
    <name type="common">Fairy cichlid</name>
    <name type="synonym">Lamprologus brichardi</name>
    <dbReference type="NCBI Taxonomy" id="32507"/>
    <lineage>
        <taxon>Eukaryota</taxon>
        <taxon>Metazoa</taxon>
        <taxon>Chordata</taxon>
        <taxon>Craniata</taxon>
        <taxon>Vertebrata</taxon>
        <taxon>Euteleostomi</taxon>
        <taxon>Actinopterygii</taxon>
        <taxon>Neopterygii</taxon>
        <taxon>Teleostei</taxon>
        <taxon>Neoteleostei</taxon>
        <taxon>Acanthomorphata</taxon>
        <taxon>Ovalentaria</taxon>
        <taxon>Cichlomorphae</taxon>
        <taxon>Cichliformes</taxon>
        <taxon>Cichlidae</taxon>
        <taxon>African cichlids</taxon>
        <taxon>Pseudocrenilabrinae</taxon>
        <taxon>Lamprologini</taxon>
        <taxon>Neolamprologus</taxon>
    </lineage>
</organism>
<feature type="region of interest" description="Disordered" evidence="5">
    <location>
        <begin position="1254"/>
        <end position="1281"/>
    </location>
</feature>
<dbReference type="Gene3D" id="2.60.40.10">
    <property type="entry name" value="Immunoglobulins"/>
    <property type="match status" value="8"/>
</dbReference>
<dbReference type="InterPro" id="IPR013106">
    <property type="entry name" value="Ig_V-set"/>
</dbReference>
<evidence type="ECO:0000259" key="7">
    <source>
        <dbReference type="PROSITE" id="PS50835"/>
    </source>
</evidence>
<dbReference type="GO" id="GO:0022603">
    <property type="term" value="P:regulation of anatomical structure morphogenesis"/>
    <property type="evidence" value="ECO:0007669"/>
    <property type="project" value="UniProtKB-ARBA"/>
</dbReference>
<dbReference type="InterPro" id="IPR013783">
    <property type="entry name" value="Ig-like_fold"/>
</dbReference>
<dbReference type="CDD" id="cd07693">
    <property type="entry name" value="IgC_1_Robo"/>
    <property type="match status" value="1"/>
</dbReference>
<dbReference type="PROSITE" id="PS50853">
    <property type="entry name" value="FN3"/>
    <property type="match status" value="3"/>
</dbReference>
<dbReference type="SMART" id="SM00408">
    <property type="entry name" value="IGc2"/>
    <property type="match status" value="5"/>
</dbReference>
<dbReference type="SUPFAM" id="SSF49265">
    <property type="entry name" value="Fibronectin type III"/>
    <property type="match status" value="2"/>
</dbReference>
<evidence type="ECO:0000259" key="8">
    <source>
        <dbReference type="PROSITE" id="PS50853"/>
    </source>
</evidence>
<evidence type="ECO:0000256" key="3">
    <source>
        <dbReference type="ARBA" id="ARBA00023157"/>
    </source>
</evidence>
<feature type="domain" description="Ig-like" evidence="7">
    <location>
        <begin position="12"/>
        <end position="108"/>
    </location>
</feature>
<feature type="domain" description="Fibronectin type-III" evidence="8">
    <location>
        <begin position="714"/>
        <end position="811"/>
    </location>
</feature>
<dbReference type="InterPro" id="IPR036179">
    <property type="entry name" value="Ig-like_dom_sf"/>
</dbReference>
<reference evidence="9" key="1">
    <citation type="submission" date="2025-08" db="UniProtKB">
        <authorList>
            <consortium name="Ensembl"/>
        </authorList>
    </citation>
    <scope>IDENTIFICATION</scope>
</reference>
<dbReference type="CDD" id="cd00063">
    <property type="entry name" value="FN3"/>
    <property type="match status" value="3"/>
</dbReference>
<accession>A0A3Q4HYU1</accession>
<dbReference type="SMART" id="SM00406">
    <property type="entry name" value="IGv"/>
    <property type="match status" value="2"/>
</dbReference>
<evidence type="ECO:0000256" key="6">
    <source>
        <dbReference type="SAM" id="Phobius"/>
    </source>
</evidence>
<keyword evidence="4" id="KW-0393">Immunoglobulin domain</keyword>
<dbReference type="Pfam" id="PF13927">
    <property type="entry name" value="Ig_3"/>
    <property type="match status" value="3"/>
</dbReference>
<dbReference type="Pfam" id="PF00041">
    <property type="entry name" value="fn3"/>
    <property type="match status" value="2"/>
</dbReference>
<dbReference type="InterPro" id="IPR003598">
    <property type="entry name" value="Ig_sub2"/>
</dbReference>
<keyword evidence="6" id="KW-1133">Transmembrane helix</keyword>
<dbReference type="Pfam" id="PF07679">
    <property type="entry name" value="I-set"/>
    <property type="match status" value="2"/>
</dbReference>
<keyword evidence="2" id="KW-0677">Repeat</keyword>
<dbReference type="GO" id="GO:0007417">
    <property type="term" value="P:central nervous system development"/>
    <property type="evidence" value="ECO:0007669"/>
    <property type="project" value="UniProtKB-ARBA"/>
</dbReference>
<keyword evidence="1" id="KW-0732">Signal</keyword>
<evidence type="ECO:0000313" key="10">
    <source>
        <dbReference type="Proteomes" id="UP000261580"/>
    </source>
</evidence>
<evidence type="ECO:0000256" key="1">
    <source>
        <dbReference type="ARBA" id="ARBA00022729"/>
    </source>
</evidence>
<feature type="transmembrane region" description="Helical" evidence="6">
    <location>
        <begin position="836"/>
        <end position="858"/>
    </location>
</feature>
<name>A0A3Q4HYU1_NEOBR</name>
<dbReference type="GO" id="GO:0006935">
    <property type="term" value="P:chemotaxis"/>
    <property type="evidence" value="ECO:0007669"/>
    <property type="project" value="UniProtKB-KW"/>
</dbReference>
<dbReference type="PROSITE" id="PS50835">
    <property type="entry name" value="IG_LIKE"/>
    <property type="match status" value="5"/>
</dbReference>